<evidence type="ECO:0000256" key="1">
    <source>
        <dbReference type="SAM" id="MobiDB-lite"/>
    </source>
</evidence>
<evidence type="ECO:0000313" key="2">
    <source>
        <dbReference type="EMBL" id="QJW98452.1"/>
    </source>
</evidence>
<organism evidence="2 3">
    <name type="scientific">Frigoriglobus tundricola</name>
    <dbReference type="NCBI Taxonomy" id="2774151"/>
    <lineage>
        <taxon>Bacteria</taxon>
        <taxon>Pseudomonadati</taxon>
        <taxon>Planctomycetota</taxon>
        <taxon>Planctomycetia</taxon>
        <taxon>Gemmatales</taxon>
        <taxon>Gemmataceae</taxon>
        <taxon>Frigoriglobus</taxon>
    </lineage>
</organism>
<dbReference type="InterPro" id="IPR031325">
    <property type="entry name" value="RHS_repeat"/>
</dbReference>
<accession>A0A6M5YZU0</accession>
<dbReference type="RefSeq" id="WP_171473636.1">
    <property type="nucleotide sequence ID" value="NZ_CP053452.2"/>
</dbReference>
<dbReference type="Proteomes" id="UP000503447">
    <property type="component" value="Chromosome"/>
</dbReference>
<dbReference type="Pfam" id="PF05593">
    <property type="entry name" value="RHS_repeat"/>
    <property type="match status" value="1"/>
</dbReference>
<dbReference type="PANTHER" id="PTHR32305">
    <property type="match status" value="1"/>
</dbReference>
<dbReference type="SUPFAM" id="SSF69318">
    <property type="entry name" value="Integrin alpha N-terminal domain"/>
    <property type="match status" value="1"/>
</dbReference>
<dbReference type="NCBIfam" id="TIGR03696">
    <property type="entry name" value="Rhs_assc_core"/>
    <property type="match status" value="1"/>
</dbReference>
<keyword evidence="3" id="KW-1185">Reference proteome</keyword>
<dbReference type="EMBL" id="CP053452">
    <property type="protein sequence ID" value="QJW98452.1"/>
    <property type="molecule type" value="Genomic_DNA"/>
</dbReference>
<dbReference type="KEGG" id="ftj:FTUN_6042"/>
<reference evidence="3" key="1">
    <citation type="submission" date="2020-05" db="EMBL/GenBank/DDBJ databases">
        <title>Frigoriglobus tundricola gen. nov., sp. nov., a psychrotolerant cellulolytic planctomycete of the family Gemmataceae with two divergent copies of 16S rRNA gene.</title>
        <authorList>
            <person name="Kulichevskaya I.S."/>
            <person name="Ivanova A.A."/>
            <person name="Naumoff D.G."/>
            <person name="Beletsky A.V."/>
            <person name="Rijpstra W.I.C."/>
            <person name="Sinninghe Damste J.S."/>
            <person name="Mardanov A.V."/>
            <person name="Ravin N.V."/>
            <person name="Dedysh S.N."/>
        </authorList>
    </citation>
    <scope>NUCLEOTIDE SEQUENCE [LARGE SCALE GENOMIC DNA]</scope>
    <source>
        <strain evidence="3">PL17</strain>
    </source>
</reference>
<feature type="region of interest" description="Disordered" evidence="1">
    <location>
        <begin position="2330"/>
        <end position="2350"/>
    </location>
</feature>
<dbReference type="NCBIfam" id="TIGR01643">
    <property type="entry name" value="YD_repeat_2x"/>
    <property type="match status" value="2"/>
</dbReference>
<dbReference type="PANTHER" id="PTHR32305:SF15">
    <property type="entry name" value="PROTEIN RHSA-RELATED"/>
    <property type="match status" value="1"/>
</dbReference>
<evidence type="ECO:0000313" key="3">
    <source>
        <dbReference type="Proteomes" id="UP000503447"/>
    </source>
</evidence>
<name>A0A6M5YZU0_9BACT</name>
<dbReference type="InterPro" id="IPR006530">
    <property type="entry name" value="YD"/>
</dbReference>
<dbReference type="InterPro" id="IPR028994">
    <property type="entry name" value="Integrin_alpha_N"/>
</dbReference>
<protein>
    <submittedName>
        <fullName evidence="2">Uncharacterized protein</fullName>
    </submittedName>
</protein>
<proteinExistence type="predicted"/>
<dbReference type="InterPro" id="IPR050708">
    <property type="entry name" value="T6SS_VgrG/RHS"/>
</dbReference>
<dbReference type="Gene3D" id="2.180.10.10">
    <property type="entry name" value="RHS repeat-associated core"/>
    <property type="match status" value="4"/>
</dbReference>
<gene>
    <name evidence="2" type="ORF">FTUN_6042</name>
</gene>
<sequence length="2579" mass="265889">MTRTHRLPSAFTLFDAVLNLRDRLAGLFCARHAAPARVRLVVESMEERLVPTGIPLPNPEIFVGSGVGDAAVVKAYNAGAGTLQFSTSVSAFGSTYTGGLDVSAGDFTGSGLPDAVVSAASGTSATVTILDGTTGSAISGALGSFTAYSSITGGGVVTATGDVEGNGVTDLITAAQTTGGLEIKVFSGSDGSVLADFDVTGTAFSGAVSLAAGDLTGSGKADVVLGGSGGWVAAYDPLSGTALSSTLGGFQAFGSGYTGGVVSVAADPMAGVTNPGSTSVLAVGTGAGVTTEVKTFDASGTVLQDIQPFGSSDTNGAHVALAYVSNSSAPTTPDIVASSGSGTTDQVSVFSGTTGAQLMTPLGSYSPFGSTADGVFVAAENDFHLGPVYYYNGSTGTPSLVAGQTLSVYTIFGGNGAPPTGTLTFTLYNSSSTLLGTWAEALSPDGGPYAITTPFSVNLAAGTYTIDASYPGSPNYTTSFSGPIVSFTVSAASGIAQPMAPANPSGAGLLTSASGAWDTPADVSATGVVYGTGGVTVNRTDLSAAGFGSPWGLHWSWTNLSGYSNGINGLGSMFTETAFLEEENGTNSIALVDSAGNAHYFDWNGTSYVARYADTATLVYNSSTDQYVATDSTGQAFTFYGFSSSTASDLQGKLISAATAAGVTTSVTSRNSAGNPTQIQRSTGSGSSQLTEAYVLTYLTSGVNTGLLSGVVQETQTGSTGSWVTVRQTAYTYYTGSNAYGAAGDLETATVEDGSGNALGTSYYRYYTSGTGSTGNIAYVFDPDAYALLTAALGTGVDSLTNTQVAPYATQAFQYNSAGQVSSATIAGLGTYTYTYTTNSAASGATGPNVWTTETVETKPDGTTNTVFTNAQGGLILSVYTDASSNKWYTFDHYNSLGQLILTAAPSAVTGYSTSYLDLVNYGGGTTYLSSSAGLITDYTYASTTTATTSTAGNAAGYLQEVDIQQGTGGTIVPQETETYIENTVGSINFFNVATDTKYRNTNGTGGETTSSAYTYLSGTNQVATVTTTLPTITTAENGSNTANTTVTVYDSFGNVQWTKDANGFLNYTQTDTLTGAVVKTITDVNTSLTSTFTNLPSGWTTPTGGGLQLVTTYVVDGLGRVTKETDPNGNITYTVYLDTAHEVRTYAGWNTTTNAPTGPTTVTRDDMANGYTETLTMSAAPAVSGGVPTGTESIAKIQSLTRTYRNAAGQVTAVDTYYNLSGLTYTTGVMGTAGVNFDQTQYQYDVDGNLCRTVDQLGTITRTVYDGQGRKVSVWVGTNDTPTSGTWSPTNNTGTSNMVEVTSYQYDGGGVGDGNLTAVTQYPGGSAAAEETEYWYDWRDRKVAEKSGVQTSEGSGVNRPLTVLTYDNRNEVTEAQMYAADGLAPTIVGGVLSLPGGISSDLRAQSTISYDEQGQVYRTDTYDVNPSTGSVGSNTLYTLTWHDARGNVIETQAPGGLVTKDTVDGVGRTTAEYTTDGAGGTGYAAASSVASDTVLSQTLYTYDSNGNLVEAVSSDRFDTATGTGALGTPTTGIAARVSYMAYYFDLANRLVASVNVGTNGGTAWTRPSSVPTGSSTVLVTSTAYSTDAVQDIVLTGSPTGGTFTLTFGGQTTSAIAYNASAATVQTALQALTSVGSGNVTVSAAPSGSGWEVWFTGTLASSYQTAITGNGAGLTGGTSPAVAVTAISAGGDAGHAAIVTDPAGNVARTYTDAEGRTVRTIQDFTNGVVTGTSNATTGYTYNAVGTASVTAYQTGGGVQVTAYAYGVSATTGSTITSNDIVGITEYPDGTSGLASSAQEVTTTVNALGQALTSTDRNGNVHTYSYDVLGRQVSDAVTTLGSGVDGGVRLITTAYDGQGNAYLVTSDNATSGGSVVNQVERVYNGLGQLITEYQAQSGTVNTSSTPSVQYAYAEMPSGADQSRLTSITYPDGYVLTYNYSTGLNSTISRLSSLSDTTGTLEAYKYLGLDTVVERDHPQTNVNQTLISQTGGTGDAGDKYVGLDRFGRVVDDLWVNTSTSTTTDEFQYGYDADNNVLWRQNTVNTAFGELYTYTAENQLASFQRGTLNSTKTGLTGTASASQSFITNAVGDFTSITTNGTAQTLSANAQNEITAISGATTPTYDSNGNMTADQNGTKFVYDAWNRLVAVKNSSGTTLETFSYDGLGRRVTVTASGTTTDLFYSNQGQALEEMVSGSATARYVWSPVYVNAMVLRDNATGSPGTLNQRLWVQQDANWNVTALANGSGVVVERYVDSPYGVLTIYNAGYTSTLTSSAYGWVYGFQGMRYDATSGLNESESRFYSPTLQRWVTMDPTGFAAKDMNLYRFVTNDPTNTTDPSGLAPPSRPTGALGSQTPNWLTNTIIPPSASSNPRLDETKPTLYWTATEGWWYLAPGKLSATGHVGSVGWTDGTYNYLVPAPPVGGPAPIAPQGPPPLGVQNPPAPMVPGRPNPNQGANPFRPNPNQGANPFQGNPFGIGVPNSPPSGWYVDGVTIPVVPNPVVPPQFPNPFPSSGFTYNGIAGGVSIYPSQGLGVPGTYYGGGWSNNTMGIFLGVDPQSHGAGGMFYYNYGATPSQPFRPFRR</sequence>
<dbReference type="InterPro" id="IPR022385">
    <property type="entry name" value="Rhs_assc_core"/>
</dbReference>